<evidence type="ECO:0000313" key="2">
    <source>
        <dbReference type="EMBL" id="KAL0950531.1"/>
    </source>
</evidence>
<keyword evidence="3" id="KW-1185">Reference proteome</keyword>
<dbReference type="EMBL" id="JASNQZ010000011">
    <property type="protein sequence ID" value="KAL0950531.1"/>
    <property type="molecule type" value="Genomic_DNA"/>
</dbReference>
<feature type="region of interest" description="Disordered" evidence="1">
    <location>
        <begin position="159"/>
        <end position="185"/>
    </location>
</feature>
<reference evidence="3" key="1">
    <citation type="submission" date="2024-06" db="EMBL/GenBank/DDBJ databases">
        <title>Multi-omics analyses provide insights into the biosynthesis of the anticancer antibiotic pleurotin in Hohenbuehelia grisea.</title>
        <authorList>
            <person name="Weaver J.A."/>
            <person name="Alberti F."/>
        </authorList>
    </citation>
    <scope>NUCLEOTIDE SEQUENCE [LARGE SCALE GENOMIC DNA]</scope>
    <source>
        <strain evidence="3">T-177</strain>
    </source>
</reference>
<evidence type="ECO:0000256" key="1">
    <source>
        <dbReference type="SAM" id="MobiDB-lite"/>
    </source>
</evidence>
<name>A0ABR3J555_9AGAR</name>
<gene>
    <name evidence="2" type="ORF">HGRIS_007339</name>
</gene>
<organism evidence="2 3">
    <name type="scientific">Hohenbuehelia grisea</name>
    <dbReference type="NCBI Taxonomy" id="104357"/>
    <lineage>
        <taxon>Eukaryota</taxon>
        <taxon>Fungi</taxon>
        <taxon>Dikarya</taxon>
        <taxon>Basidiomycota</taxon>
        <taxon>Agaricomycotina</taxon>
        <taxon>Agaricomycetes</taxon>
        <taxon>Agaricomycetidae</taxon>
        <taxon>Agaricales</taxon>
        <taxon>Pleurotineae</taxon>
        <taxon>Pleurotaceae</taxon>
        <taxon>Hohenbuehelia</taxon>
    </lineage>
</organism>
<comment type="caution">
    <text evidence="2">The sequence shown here is derived from an EMBL/GenBank/DDBJ whole genome shotgun (WGS) entry which is preliminary data.</text>
</comment>
<proteinExistence type="predicted"/>
<protein>
    <submittedName>
        <fullName evidence="2">Uncharacterized protein</fullName>
    </submittedName>
</protein>
<evidence type="ECO:0000313" key="3">
    <source>
        <dbReference type="Proteomes" id="UP001556367"/>
    </source>
</evidence>
<dbReference type="Proteomes" id="UP001556367">
    <property type="component" value="Unassembled WGS sequence"/>
</dbReference>
<sequence>MCRACNVDDPIEQLLADWMNRYHTEVTTLARCALGYDQLSHLPPAIADAQWNNILRDYCLFVNVSLLPQLPGHEPYKQLRYEDSGLVKLEDLPSMNRENNILRNNVRSHITRGEGISHLETFVILSDPYSNCRWPKANRGLRGRQLVAYIEQEQHLKRVLEAEEREPGSSSDGQAADGSNQSSDI</sequence>
<feature type="compositionally biased region" description="Low complexity" evidence="1">
    <location>
        <begin position="168"/>
        <end position="179"/>
    </location>
</feature>
<accession>A0ABR3J555</accession>